<gene>
    <name evidence="1" type="ORF">DNJ73_06790</name>
</gene>
<accession>A0A318R2K2</accession>
<organism evidence="1 2">
    <name type="scientific">Prochlorococcus marinus XMU1408</name>
    <dbReference type="NCBI Taxonomy" id="2213228"/>
    <lineage>
        <taxon>Bacteria</taxon>
        <taxon>Bacillati</taxon>
        <taxon>Cyanobacteriota</taxon>
        <taxon>Cyanophyceae</taxon>
        <taxon>Synechococcales</taxon>
        <taxon>Prochlorococcaceae</taxon>
        <taxon>Prochlorococcus</taxon>
    </lineage>
</organism>
<comment type="caution">
    <text evidence="1">The sequence shown here is derived from an EMBL/GenBank/DDBJ whole genome shotgun (WGS) entry which is preliminary data.</text>
</comment>
<evidence type="ECO:0000313" key="1">
    <source>
        <dbReference type="EMBL" id="PYE01130.1"/>
    </source>
</evidence>
<evidence type="ECO:0000313" key="2">
    <source>
        <dbReference type="Proteomes" id="UP000247807"/>
    </source>
</evidence>
<dbReference type="RefSeq" id="WP_158466957.1">
    <property type="nucleotide sequence ID" value="NZ_QJUE01000005.1"/>
</dbReference>
<proteinExistence type="predicted"/>
<dbReference type="EMBL" id="QJUE01000005">
    <property type="protein sequence ID" value="PYE01130.1"/>
    <property type="molecule type" value="Genomic_DNA"/>
</dbReference>
<sequence>MIPFIRSLTELTAITKSRDNIHKIAIREELNTLAEDSGQRKRYIRSENEEKIILPDLPKTSRHKWMNTKKSVSKFFNDLDYNNQIQSSYNLTLLERQQNYDNKDVA</sequence>
<protein>
    <submittedName>
        <fullName evidence="1">Uncharacterized protein</fullName>
    </submittedName>
</protein>
<name>A0A318R2K2_PROMR</name>
<dbReference type="Proteomes" id="UP000247807">
    <property type="component" value="Unassembled WGS sequence"/>
</dbReference>
<reference evidence="1 2" key="1">
    <citation type="journal article" date="2018" name="Appl. Environ. Microbiol.">
        <title>Genome rearrangement shapes Prochlorococcus ecological adaptation.</title>
        <authorList>
            <person name="Yan W."/>
            <person name="Wei S."/>
            <person name="Wang Q."/>
            <person name="Xiao X."/>
            <person name="Zeng Q."/>
            <person name="Jiao N."/>
            <person name="Zhang R."/>
        </authorList>
    </citation>
    <scope>NUCLEOTIDE SEQUENCE [LARGE SCALE GENOMIC DNA]</scope>
    <source>
        <strain evidence="1 2">XMU1408</strain>
    </source>
</reference>
<dbReference type="AlphaFoldDB" id="A0A318R2K2"/>
<dbReference type="OrthoDB" id="541525at2"/>